<dbReference type="SMART" id="SM00091">
    <property type="entry name" value="PAS"/>
    <property type="match status" value="2"/>
</dbReference>
<dbReference type="NCBIfam" id="TIGR00254">
    <property type="entry name" value="GGDEF"/>
    <property type="match status" value="1"/>
</dbReference>
<evidence type="ECO:0000313" key="6">
    <source>
        <dbReference type="EMBL" id="PYA53523.1"/>
    </source>
</evidence>
<evidence type="ECO:0000313" key="5">
    <source>
        <dbReference type="EMBL" id="OCO83213.1"/>
    </source>
</evidence>
<dbReference type="InterPro" id="IPR001610">
    <property type="entry name" value="PAC"/>
</dbReference>
<dbReference type="Pfam" id="PF08447">
    <property type="entry name" value="PAS_3"/>
    <property type="match status" value="1"/>
</dbReference>
<dbReference type="PROSITE" id="PS50113">
    <property type="entry name" value="PAC"/>
    <property type="match status" value="1"/>
</dbReference>
<dbReference type="RefSeq" id="WP_038871667.1">
    <property type="nucleotide sequence ID" value="NZ_CABMHU010000012.1"/>
</dbReference>
<reference evidence="6" key="6">
    <citation type="submission" date="2018-06" db="EMBL/GenBank/DDBJ databases">
        <authorList>
            <person name="Martins R.C."/>
            <person name="Perdigao-Neto L.V."/>
            <person name="Costa S.F."/>
            <person name="Levin A.S.S."/>
        </authorList>
    </citation>
    <scope>NUCLEOTIDE SEQUENCE</scope>
    <source>
        <strain evidence="6">1283</strain>
    </source>
</reference>
<dbReference type="EMBL" id="CP029449">
    <property type="protein sequence ID" value="AWL66587.1"/>
    <property type="molecule type" value="Genomic_DNA"/>
</dbReference>
<dbReference type="PANTHER" id="PTHR44757:SF2">
    <property type="entry name" value="BIOFILM ARCHITECTURE MAINTENANCE PROTEIN MBAA"/>
    <property type="match status" value="1"/>
</dbReference>
<evidence type="ECO:0000313" key="4">
    <source>
        <dbReference type="EMBL" id="AWL66587.1"/>
    </source>
</evidence>
<dbReference type="SMART" id="SM00267">
    <property type="entry name" value="GGDEF"/>
    <property type="match status" value="1"/>
</dbReference>
<keyword evidence="9" id="KW-1185">Reference proteome</keyword>
<dbReference type="Pfam" id="PF00990">
    <property type="entry name" value="GGDEF"/>
    <property type="match status" value="1"/>
</dbReference>
<reference evidence="4 8" key="3">
    <citation type="submission" date="2018-05" db="EMBL/GenBank/DDBJ databases">
        <title>Klebsiella quasipneumonaiae provides a window into carbapenemase gene transfer, plasmid rearrangements and nosocomial acquisition from the hospital environment.</title>
        <authorList>
            <person name="Mathers A.J."/>
            <person name="Vegesana K."/>
            <person name="Stoesser N."/>
            <person name="Crook D."/>
            <person name="Vaughan A."/>
            <person name="Barry K."/>
            <person name="Parikh H."/>
            <person name="Sebra R."/>
            <person name="Kotay S."/>
            <person name="Walker A.S."/>
            <person name="Sheppard A.E."/>
        </authorList>
    </citation>
    <scope>NUCLEOTIDE SEQUENCE [LARGE SCALE GENOMIC DNA]</scope>
    <source>
        <strain evidence="4 8">CAV1761</strain>
    </source>
</reference>
<name>A0A0G3SUJ9_SERMA</name>
<dbReference type="SMART" id="SM00086">
    <property type="entry name" value="PAC"/>
    <property type="match status" value="1"/>
</dbReference>
<dbReference type="InterPro" id="IPR035965">
    <property type="entry name" value="PAS-like_dom_sf"/>
</dbReference>
<dbReference type="AlphaFoldDB" id="A0A0G3SUJ9"/>
<dbReference type="InterPro" id="IPR013656">
    <property type="entry name" value="PAS_4"/>
</dbReference>
<dbReference type="PANTHER" id="PTHR44757">
    <property type="entry name" value="DIGUANYLATE CYCLASE DGCP"/>
    <property type="match status" value="1"/>
</dbReference>
<dbReference type="Proteomes" id="UP000050489">
    <property type="component" value="Unassembled WGS sequence"/>
</dbReference>
<evidence type="ECO:0000313" key="7">
    <source>
        <dbReference type="Proteomes" id="UP000050489"/>
    </source>
</evidence>
<dbReference type="SMART" id="SM00065">
    <property type="entry name" value="GAF"/>
    <property type="match status" value="1"/>
</dbReference>
<dbReference type="InterPro" id="IPR052155">
    <property type="entry name" value="Biofilm_reg_signaling"/>
</dbReference>
<dbReference type="CDD" id="cd01949">
    <property type="entry name" value="GGDEF"/>
    <property type="match status" value="1"/>
</dbReference>
<dbReference type="PROSITE" id="PS50112">
    <property type="entry name" value="PAS"/>
    <property type="match status" value="2"/>
</dbReference>
<dbReference type="InterPro" id="IPR029787">
    <property type="entry name" value="Nucleotide_cyclase"/>
</dbReference>
<dbReference type="InterPro" id="IPR000700">
    <property type="entry name" value="PAS-assoc_C"/>
</dbReference>
<feature type="domain" description="PAC" evidence="2">
    <location>
        <begin position="251"/>
        <end position="303"/>
    </location>
</feature>
<dbReference type="EMBL" id="QJQB01000678">
    <property type="protein sequence ID" value="PYA53523.1"/>
    <property type="molecule type" value="Genomic_DNA"/>
</dbReference>
<dbReference type="CDD" id="cd00130">
    <property type="entry name" value="PAS"/>
    <property type="match status" value="2"/>
</dbReference>
<dbReference type="InterPro" id="IPR029016">
    <property type="entry name" value="GAF-like_dom_sf"/>
</dbReference>
<evidence type="ECO:0000259" key="2">
    <source>
        <dbReference type="PROSITE" id="PS50113"/>
    </source>
</evidence>
<feature type="domain" description="GGDEF" evidence="3">
    <location>
        <begin position="492"/>
        <end position="626"/>
    </location>
</feature>
<evidence type="ECO:0000313" key="8">
    <source>
        <dbReference type="Proteomes" id="UP000245399"/>
    </source>
</evidence>
<evidence type="ECO:0000313" key="9">
    <source>
        <dbReference type="Proteomes" id="UP000247823"/>
    </source>
</evidence>
<dbReference type="SUPFAM" id="SSF55073">
    <property type="entry name" value="Nucleotide cyclase"/>
    <property type="match status" value="1"/>
</dbReference>
<dbReference type="InterPro" id="IPR000014">
    <property type="entry name" value="PAS"/>
</dbReference>
<dbReference type="EMBL" id="LJEX02000106">
    <property type="protein sequence ID" value="OCO83213.1"/>
    <property type="molecule type" value="Genomic_DNA"/>
</dbReference>
<reference evidence="9" key="5">
    <citation type="submission" date="2018-06" db="EMBL/GenBank/DDBJ databases">
        <title>Serratia marcescens genome sequencing and assembly.</title>
        <authorList>
            <person name="Martins R.C."/>
            <person name="Perdigao-Neto L.V."/>
            <person name="Costa S.F."/>
            <person name="Levin A.S.S."/>
        </authorList>
    </citation>
    <scope>NUCLEOTIDE SEQUENCE [LARGE SCALE GENOMIC DNA]</scope>
    <source>
        <strain evidence="9">1283</strain>
    </source>
</reference>
<dbReference type="PROSITE" id="PS50887">
    <property type="entry name" value="GGDEF"/>
    <property type="match status" value="1"/>
</dbReference>
<dbReference type="SUPFAM" id="SSF55781">
    <property type="entry name" value="GAF domain-like"/>
    <property type="match status" value="1"/>
</dbReference>
<protein>
    <submittedName>
        <fullName evidence="5">Diguanylate cyclase</fullName>
    </submittedName>
    <submittedName>
        <fullName evidence="4">PAS domain S-box protein</fullName>
    </submittedName>
</protein>
<dbReference type="Pfam" id="PF08448">
    <property type="entry name" value="PAS_4"/>
    <property type="match status" value="1"/>
</dbReference>
<dbReference type="InterPro" id="IPR003018">
    <property type="entry name" value="GAF"/>
</dbReference>
<evidence type="ECO:0000259" key="1">
    <source>
        <dbReference type="PROSITE" id="PS50112"/>
    </source>
</evidence>
<dbReference type="Gene3D" id="3.30.450.40">
    <property type="match status" value="1"/>
</dbReference>
<accession>A0A0G3SUJ9</accession>
<dbReference type="InterPro" id="IPR043128">
    <property type="entry name" value="Rev_trsase/Diguanyl_cyclase"/>
</dbReference>
<dbReference type="Pfam" id="PF01590">
    <property type="entry name" value="GAF"/>
    <property type="match status" value="1"/>
</dbReference>
<feature type="domain" description="PAS" evidence="1">
    <location>
        <begin position="177"/>
        <end position="247"/>
    </location>
</feature>
<feature type="domain" description="PAS" evidence="1">
    <location>
        <begin position="343"/>
        <end position="413"/>
    </location>
</feature>
<organism evidence="5 7">
    <name type="scientific">Serratia marcescens</name>
    <dbReference type="NCBI Taxonomy" id="615"/>
    <lineage>
        <taxon>Bacteria</taxon>
        <taxon>Pseudomonadati</taxon>
        <taxon>Pseudomonadota</taxon>
        <taxon>Gammaproteobacteria</taxon>
        <taxon>Enterobacterales</taxon>
        <taxon>Yersiniaceae</taxon>
        <taxon>Serratia</taxon>
    </lineage>
</organism>
<reference evidence="7" key="1">
    <citation type="submission" date="2016-04" db="EMBL/GenBank/DDBJ databases">
        <authorList>
            <person name="Osei Sekyere J."/>
            <person name="Sivertsen A."/>
            <person name="Pedersen A.T."/>
            <person name="Sundsfjord A."/>
        </authorList>
    </citation>
    <scope>NUCLEOTIDE SEQUENCE [LARGE SCALE GENOMIC DNA]</scope>
    <source>
        <strain evidence="7">945174350</strain>
    </source>
</reference>
<reference evidence="6 9" key="4">
    <citation type="submission" date="2018-06" db="EMBL/GenBank/DDBJ databases">
        <title>Serratia marcescens genome sequencing and assembly.</title>
        <authorList>
            <person name="Martins R.C.R."/>
            <person name="Perdigao-Neto L.V."/>
            <person name="Costa S.F."/>
            <person name="Levin A.S.S."/>
        </authorList>
    </citation>
    <scope>NUCLEOTIDE SEQUENCE [LARGE SCALE GENOMIC DNA]</scope>
    <source>
        <strain evidence="6 9">1283</strain>
    </source>
</reference>
<gene>
    <name evidence="5" type="ORF">AN695_0219865</name>
    <name evidence="4" type="ORF">DKC05_02325</name>
    <name evidence="6" type="ORF">DMW51_29615</name>
</gene>
<dbReference type="Gene3D" id="3.30.70.270">
    <property type="match status" value="1"/>
</dbReference>
<dbReference type="NCBIfam" id="TIGR00229">
    <property type="entry name" value="sensory_box"/>
    <property type="match status" value="2"/>
</dbReference>
<sequence length="626" mass="70721">MLEPCFPENEAERLSVLNSLNVLDSNSVEKLDRITRLAAKYFGVTIALVSLIDRDRQWFLSRYGLDARETPRNISFCGHAILQRETLVVPDTAKDPRFFDNPLVVGGPRIGFYVGQPLLSLDGLPLGTLCIIDSHPHPFPQDKLADLHDFAAVVEEYLQSIERHVYTENLKSDLQRTEALFEQTFSQAAVGMALVSLQGYWLRVNPRICEMLQYSERELMDRTFQDITYPLDLNTDLEYLQQLLKNEISTYSMEKRYFRADGSIVWVQLTVALNRLPNGKPDHFISVIVDISERKAAEADLFALQHELEERVEIRTHELNVVVKKLNEEIETRVLAESQLSAEKERLRAITDNMPALISQIDANERYLFANSAYKTWFGLEEASLQGMTVREFMGESVYQMAKPMIERALAGEMVSFENELQTQQGLLMIHTTLVPCEAQGFYILAMDITELKRLQQRLEYDATHDMLTGLTNRRAFLRRLSGTLQACCHQRQMALLFIDLDGFKTLNDSYGHDFGDVILKTFAKLLSACAGERHSVSRLAGDEFTVILWPLTAPRREVNEFCEKVLAQLAGISQIGQQKVCLSASIGAAISSNGEVTAEMLLASADSAMYQAKSAGKGTYAICEL</sequence>
<dbReference type="InterPro" id="IPR013655">
    <property type="entry name" value="PAS_fold_3"/>
</dbReference>
<dbReference type="InterPro" id="IPR000160">
    <property type="entry name" value="GGDEF_dom"/>
</dbReference>
<evidence type="ECO:0000259" key="3">
    <source>
        <dbReference type="PROSITE" id="PS50887"/>
    </source>
</evidence>
<reference evidence="5" key="2">
    <citation type="journal article" date="2017" name="PLoS ONE">
        <title>Genomic and phenotypic characterisation of fluoroquinolone resistance mechanisms in Enterobacteriaceae in Durban, South Africa.</title>
        <authorList>
            <person name="Osei Sekyere J."/>
            <person name="Amoako D.G."/>
        </authorList>
    </citation>
    <scope>NUCLEOTIDE SEQUENCE</scope>
    <source>
        <strain evidence="5">945174350</strain>
    </source>
</reference>
<dbReference type="Proteomes" id="UP000247823">
    <property type="component" value="Unassembled WGS sequence"/>
</dbReference>
<dbReference type="SUPFAM" id="SSF55785">
    <property type="entry name" value="PYP-like sensor domain (PAS domain)"/>
    <property type="match status" value="2"/>
</dbReference>
<proteinExistence type="predicted"/>
<dbReference type="Gene3D" id="3.30.450.20">
    <property type="entry name" value="PAS domain"/>
    <property type="match status" value="2"/>
</dbReference>
<dbReference type="Proteomes" id="UP000245399">
    <property type="component" value="Chromosome"/>
</dbReference>